<name>A0ABW3M1Z9_9PSEU</name>
<dbReference type="SUPFAM" id="SSF140453">
    <property type="entry name" value="EsxAB dimer-like"/>
    <property type="match status" value="1"/>
</dbReference>
<gene>
    <name evidence="2" type="ORF">ACFQ1S_03080</name>
</gene>
<keyword evidence="3" id="KW-1185">Reference proteome</keyword>
<comment type="caution">
    <text evidence="2">The sequence shown here is derived from an EMBL/GenBank/DDBJ whole genome shotgun (WGS) entry which is preliminary data.</text>
</comment>
<evidence type="ECO:0000313" key="2">
    <source>
        <dbReference type="EMBL" id="MFD1044648.1"/>
    </source>
</evidence>
<evidence type="ECO:0000256" key="1">
    <source>
        <dbReference type="SAM" id="MobiDB-lite"/>
    </source>
</evidence>
<dbReference type="InterPro" id="IPR036689">
    <property type="entry name" value="ESAT-6-like_sf"/>
</dbReference>
<reference evidence="3" key="1">
    <citation type="journal article" date="2019" name="Int. J. Syst. Evol. Microbiol.">
        <title>The Global Catalogue of Microorganisms (GCM) 10K type strain sequencing project: providing services to taxonomists for standard genome sequencing and annotation.</title>
        <authorList>
            <consortium name="The Broad Institute Genomics Platform"/>
            <consortium name="The Broad Institute Genome Sequencing Center for Infectious Disease"/>
            <person name="Wu L."/>
            <person name="Ma J."/>
        </authorList>
    </citation>
    <scope>NUCLEOTIDE SEQUENCE [LARGE SCALE GENOMIC DNA]</scope>
    <source>
        <strain evidence="3">JCM 31486</strain>
    </source>
</reference>
<proteinExistence type="predicted"/>
<dbReference type="EMBL" id="JBHTIS010000094">
    <property type="protein sequence ID" value="MFD1044648.1"/>
    <property type="molecule type" value="Genomic_DNA"/>
</dbReference>
<feature type="region of interest" description="Disordered" evidence="1">
    <location>
        <begin position="82"/>
        <end position="113"/>
    </location>
</feature>
<organism evidence="2 3">
    <name type="scientific">Kibdelosporangium lantanae</name>
    <dbReference type="NCBI Taxonomy" id="1497396"/>
    <lineage>
        <taxon>Bacteria</taxon>
        <taxon>Bacillati</taxon>
        <taxon>Actinomycetota</taxon>
        <taxon>Actinomycetes</taxon>
        <taxon>Pseudonocardiales</taxon>
        <taxon>Pseudonocardiaceae</taxon>
        <taxon>Kibdelosporangium</taxon>
    </lineage>
</organism>
<evidence type="ECO:0008006" key="4">
    <source>
        <dbReference type="Google" id="ProtNLM"/>
    </source>
</evidence>
<sequence>MFQVDTVQLGMYAGIVKAHGQDSVAARQFAEKSLQIGAQPGLLAEFVGSHEEAKHDIVAALQNLEAVCSASGTELERAGQMYDTVDKDSADSLDRTYPDPGGPTKLPDLPGMPSPSERQAVIQTTFPNGRLTEPKKPDGFHNPIQILNDLGNMISPGYWAQKFLEVTIRVNPVQEFSNWIAGDWEQFAKASDALNSLSWFCSDVGQDVLINMSALSTQWTGNASNEAYHYFNTLGSLIKGHGEALATLRDKYNEAAQGVWEFSESINDIIQGIFDSIFWGTLEAIAGGALAETGIGAAALWGLAALECKDIVEGWKRATNLLMNIQNATRIIHGGVLDVIGTNGAFQAHPLPAGYNHPGV</sequence>
<dbReference type="Proteomes" id="UP001597045">
    <property type="component" value="Unassembled WGS sequence"/>
</dbReference>
<feature type="compositionally biased region" description="Basic and acidic residues" evidence="1">
    <location>
        <begin position="84"/>
        <end position="97"/>
    </location>
</feature>
<protein>
    <recommendedName>
        <fullName evidence="4">WXG100 family type VII secretion target</fullName>
    </recommendedName>
</protein>
<accession>A0ABW3M1Z9</accession>
<evidence type="ECO:0000313" key="3">
    <source>
        <dbReference type="Proteomes" id="UP001597045"/>
    </source>
</evidence>